<keyword evidence="2" id="KW-1185">Reference proteome</keyword>
<proteinExistence type="predicted"/>
<comment type="caution">
    <text evidence="1">The sequence shown here is derived from an EMBL/GenBank/DDBJ whole genome shotgun (WGS) entry which is preliminary data.</text>
</comment>
<evidence type="ECO:0000313" key="2">
    <source>
        <dbReference type="Proteomes" id="UP001482620"/>
    </source>
</evidence>
<dbReference type="Proteomes" id="UP001482620">
    <property type="component" value="Unassembled WGS sequence"/>
</dbReference>
<protein>
    <submittedName>
        <fullName evidence="1">Uncharacterized protein</fullName>
    </submittedName>
</protein>
<sequence>MLHHNILRHLPSIDWGVLRSNVQRLECSWNVVRKEGGSLWFQLWLYFHWITISTRLSNSLLYLILVENIIALCMPECLRECSVFHSPNQQQLQGLLPQQWLQQSLSHT</sequence>
<accession>A0ABV0T6D1</accession>
<evidence type="ECO:0000313" key="1">
    <source>
        <dbReference type="EMBL" id="MEQ2227152.1"/>
    </source>
</evidence>
<gene>
    <name evidence="1" type="ORF">ILYODFUR_034851</name>
</gene>
<dbReference type="EMBL" id="JAHRIQ010018004">
    <property type="protein sequence ID" value="MEQ2227152.1"/>
    <property type="molecule type" value="Genomic_DNA"/>
</dbReference>
<name>A0ABV0T6D1_9TELE</name>
<organism evidence="1 2">
    <name type="scientific">Ilyodon furcidens</name>
    <name type="common">goldbreast splitfin</name>
    <dbReference type="NCBI Taxonomy" id="33524"/>
    <lineage>
        <taxon>Eukaryota</taxon>
        <taxon>Metazoa</taxon>
        <taxon>Chordata</taxon>
        <taxon>Craniata</taxon>
        <taxon>Vertebrata</taxon>
        <taxon>Euteleostomi</taxon>
        <taxon>Actinopterygii</taxon>
        <taxon>Neopterygii</taxon>
        <taxon>Teleostei</taxon>
        <taxon>Neoteleostei</taxon>
        <taxon>Acanthomorphata</taxon>
        <taxon>Ovalentaria</taxon>
        <taxon>Atherinomorphae</taxon>
        <taxon>Cyprinodontiformes</taxon>
        <taxon>Goodeidae</taxon>
        <taxon>Ilyodon</taxon>
    </lineage>
</organism>
<reference evidence="1 2" key="1">
    <citation type="submission" date="2021-06" db="EMBL/GenBank/DDBJ databases">
        <authorList>
            <person name="Palmer J.M."/>
        </authorList>
    </citation>
    <scope>NUCLEOTIDE SEQUENCE [LARGE SCALE GENOMIC DNA]</scope>
    <source>
        <strain evidence="2">if_2019</strain>
        <tissue evidence="1">Muscle</tissue>
    </source>
</reference>